<dbReference type="Proteomes" id="UP000231436">
    <property type="component" value="Unassembled WGS sequence"/>
</dbReference>
<keyword evidence="1" id="KW-1133">Transmembrane helix</keyword>
<proteinExistence type="predicted"/>
<evidence type="ECO:0000313" key="2">
    <source>
        <dbReference type="EMBL" id="PJE77172.1"/>
    </source>
</evidence>
<dbReference type="AlphaFoldDB" id="A0A2M8LIB1"/>
<evidence type="ECO:0000313" key="3">
    <source>
        <dbReference type="Proteomes" id="UP000231436"/>
    </source>
</evidence>
<sequence length="294" mass="33625">MSRYTLLLFISFLLVGVGILFYQYRSFRSPLLFLSQEDPIVEIVVANPQLNAIPSIDQPAYESMASADVYLNDAGFGLAVEAGNQVRFYPYQILVWHGVVNDELNGEPLLVTYDPLCNSGLVYRREIHGEEETFGVSGKLWNNNTLLFDTSTESLWSQLTSEAIQGEFTDTRLDRYPSQVMTWTQFKTQYSGEQVLSRETGHVRDYTQNPYEQAEYETSSAIWFPLSEEDTRLNPKSLVFGLEREGIVSAFPVDSWSEFDTIMEQMEDGDILQPSFWFCWASLHPGTEIYSLND</sequence>
<dbReference type="Pfam" id="PF11376">
    <property type="entry name" value="DUF3179"/>
    <property type="match status" value="1"/>
</dbReference>
<evidence type="ECO:0008006" key="4">
    <source>
        <dbReference type="Google" id="ProtNLM"/>
    </source>
</evidence>
<keyword evidence="1" id="KW-0812">Transmembrane</keyword>
<evidence type="ECO:0000256" key="1">
    <source>
        <dbReference type="SAM" id="Phobius"/>
    </source>
</evidence>
<accession>A0A2M8LIB1</accession>
<protein>
    <recommendedName>
        <fullName evidence="4">DUF3179 domain-containing protein</fullName>
    </recommendedName>
</protein>
<dbReference type="InterPro" id="IPR021516">
    <property type="entry name" value="DUF3179"/>
</dbReference>
<comment type="caution">
    <text evidence="2">The sequence shown here is derived from an EMBL/GenBank/DDBJ whole genome shotgun (WGS) entry which is preliminary data.</text>
</comment>
<feature type="transmembrane region" description="Helical" evidence="1">
    <location>
        <begin position="6"/>
        <end position="24"/>
    </location>
</feature>
<gene>
    <name evidence="2" type="ORF">COV05_00995</name>
</gene>
<name>A0A2M8LIB1_9BACT</name>
<keyword evidence="1" id="KW-0472">Membrane</keyword>
<dbReference type="EMBL" id="PFEU01000006">
    <property type="protein sequence ID" value="PJE77172.1"/>
    <property type="molecule type" value="Genomic_DNA"/>
</dbReference>
<reference evidence="3" key="1">
    <citation type="submission" date="2017-09" db="EMBL/GenBank/DDBJ databases">
        <title>Depth-based differentiation of microbial function through sediment-hosted aquifers and enrichment of novel symbionts in the deep terrestrial subsurface.</title>
        <authorList>
            <person name="Probst A.J."/>
            <person name="Ladd B."/>
            <person name="Jarett J.K."/>
            <person name="Geller-Mcgrath D.E."/>
            <person name="Sieber C.M.K."/>
            <person name="Emerson J.B."/>
            <person name="Anantharaman K."/>
            <person name="Thomas B.C."/>
            <person name="Malmstrom R."/>
            <person name="Stieglmeier M."/>
            <person name="Klingl A."/>
            <person name="Woyke T."/>
            <person name="Ryan C.M."/>
            <person name="Banfield J.F."/>
        </authorList>
    </citation>
    <scope>NUCLEOTIDE SEQUENCE [LARGE SCALE GENOMIC DNA]</scope>
</reference>
<organism evidence="2 3">
    <name type="scientific">Candidatus Uhrbacteria bacterium CG10_big_fil_rev_8_21_14_0_10_48_16</name>
    <dbReference type="NCBI Taxonomy" id="1975038"/>
    <lineage>
        <taxon>Bacteria</taxon>
        <taxon>Candidatus Uhriibacteriota</taxon>
    </lineage>
</organism>